<feature type="region of interest" description="Disordered" evidence="1">
    <location>
        <begin position="1"/>
        <end position="37"/>
    </location>
</feature>
<protein>
    <submittedName>
        <fullName evidence="2">Uncharacterized protein</fullName>
    </submittedName>
</protein>
<dbReference type="EMBL" id="JAWDJX010000021">
    <property type="protein sequence ID" value="KAK3052370.1"/>
    <property type="molecule type" value="Genomic_DNA"/>
</dbReference>
<dbReference type="AlphaFoldDB" id="A0AAJ0G8J3"/>
<feature type="compositionally biased region" description="Basic and acidic residues" evidence="1">
    <location>
        <begin position="1"/>
        <end position="14"/>
    </location>
</feature>
<evidence type="ECO:0000256" key="1">
    <source>
        <dbReference type="SAM" id="MobiDB-lite"/>
    </source>
</evidence>
<organism evidence="2 3">
    <name type="scientific">Extremus antarcticus</name>
    <dbReference type="NCBI Taxonomy" id="702011"/>
    <lineage>
        <taxon>Eukaryota</taxon>
        <taxon>Fungi</taxon>
        <taxon>Dikarya</taxon>
        <taxon>Ascomycota</taxon>
        <taxon>Pezizomycotina</taxon>
        <taxon>Dothideomycetes</taxon>
        <taxon>Dothideomycetidae</taxon>
        <taxon>Mycosphaerellales</taxon>
        <taxon>Extremaceae</taxon>
        <taxon>Extremus</taxon>
    </lineage>
</organism>
<evidence type="ECO:0000313" key="2">
    <source>
        <dbReference type="EMBL" id="KAK3052370.1"/>
    </source>
</evidence>
<proteinExistence type="predicted"/>
<evidence type="ECO:0000313" key="3">
    <source>
        <dbReference type="Proteomes" id="UP001271007"/>
    </source>
</evidence>
<dbReference type="PANTHER" id="PTHR34213:SF2">
    <property type="entry name" value="NUCLEAR TRANSPORT FACTOR 2 (NTF2) FAMILY PROTEIN"/>
    <property type="match status" value="1"/>
</dbReference>
<accession>A0AAJ0G8J3</accession>
<sequence length="195" mass="22300">MPESAEDLHQKYEPVPDPQGLTGHSDDLPKGVSKNVDYEPFPEKSLKISDQHQAIITHITNLYSGSCSEDDMNVYAEKSIYDDPYSYCDTRYKIAGQWWGLPKVFSKLRTLKTEVVSDKDDEIVFKLRHEYTPRLLNTPKAVDSLVSLGLDGEGKVKYHKDMWNEKDYSHEGLGKLFKKLNGDKLTYITQPPESL</sequence>
<dbReference type="PANTHER" id="PTHR34213">
    <property type="entry name" value="NUCLEAR TRANSPORT FACTOR 2 (NTF2) FAMILY PROTEIN"/>
    <property type="match status" value="1"/>
</dbReference>
<keyword evidence="3" id="KW-1185">Reference proteome</keyword>
<dbReference type="Proteomes" id="UP001271007">
    <property type="component" value="Unassembled WGS sequence"/>
</dbReference>
<name>A0AAJ0G8J3_9PEZI</name>
<gene>
    <name evidence="2" type="ORF">LTR09_006580</name>
</gene>
<reference evidence="2" key="1">
    <citation type="submission" date="2023-04" db="EMBL/GenBank/DDBJ databases">
        <title>Black Yeasts Isolated from many extreme environments.</title>
        <authorList>
            <person name="Coleine C."/>
            <person name="Stajich J.E."/>
            <person name="Selbmann L."/>
        </authorList>
    </citation>
    <scope>NUCLEOTIDE SEQUENCE</scope>
    <source>
        <strain evidence="2">CCFEE 5312</strain>
    </source>
</reference>
<comment type="caution">
    <text evidence="2">The sequence shown here is derived from an EMBL/GenBank/DDBJ whole genome shotgun (WGS) entry which is preliminary data.</text>
</comment>